<evidence type="ECO:0000256" key="1">
    <source>
        <dbReference type="SAM" id="MobiDB-lite"/>
    </source>
</evidence>
<evidence type="ECO:0000313" key="3">
    <source>
        <dbReference type="Proteomes" id="UP000228510"/>
    </source>
</evidence>
<protein>
    <submittedName>
        <fullName evidence="2">Uncharacterized protein</fullName>
    </submittedName>
</protein>
<dbReference type="EMBL" id="PFAT01000035">
    <property type="protein sequence ID" value="PIR92229.1"/>
    <property type="molecule type" value="Genomic_DNA"/>
</dbReference>
<feature type="non-terminal residue" evidence="2">
    <location>
        <position position="98"/>
    </location>
</feature>
<dbReference type="AlphaFoldDB" id="A0A2H0V195"/>
<proteinExistence type="predicted"/>
<evidence type="ECO:0000313" key="2">
    <source>
        <dbReference type="EMBL" id="PIR92229.1"/>
    </source>
</evidence>
<feature type="region of interest" description="Disordered" evidence="1">
    <location>
        <begin position="1"/>
        <end position="73"/>
    </location>
</feature>
<comment type="caution">
    <text evidence="2">The sequence shown here is derived from an EMBL/GenBank/DDBJ whole genome shotgun (WGS) entry which is preliminary data.</text>
</comment>
<dbReference type="Proteomes" id="UP000228510">
    <property type="component" value="Unassembled WGS sequence"/>
</dbReference>
<feature type="compositionally biased region" description="Basic and acidic residues" evidence="1">
    <location>
        <begin position="33"/>
        <end position="47"/>
    </location>
</feature>
<accession>A0A2H0V195</accession>
<feature type="compositionally biased region" description="Basic and acidic residues" evidence="1">
    <location>
        <begin position="1"/>
        <end position="18"/>
    </location>
</feature>
<reference evidence="3" key="1">
    <citation type="submission" date="2017-09" db="EMBL/GenBank/DDBJ databases">
        <title>Depth-based differentiation of microbial function through sediment-hosted aquifers and enrichment of novel symbionts in the deep terrestrial subsurface.</title>
        <authorList>
            <person name="Probst A.J."/>
            <person name="Ladd B."/>
            <person name="Jarett J.K."/>
            <person name="Geller-Mcgrath D.E."/>
            <person name="Sieber C.M.K."/>
            <person name="Emerson J.B."/>
            <person name="Anantharaman K."/>
            <person name="Thomas B.C."/>
            <person name="Malmstrom R."/>
            <person name="Stieglmeier M."/>
            <person name="Klingl A."/>
            <person name="Woyke T."/>
            <person name="Ryan C.M."/>
            <person name="Banfield J.F."/>
        </authorList>
    </citation>
    <scope>NUCLEOTIDE SEQUENCE [LARGE SCALE GENOMIC DNA]</scope>
</reference>
<organism evidence="2 3">
    <name type="scientific">Candidatus Falkowbacteria bacterium CG10_big_fil_rev_8_21_14_0_10_44_15</name>
    <dbReference type="NCBI Taxonomy" id="1974569"/>
    <lineage>
        <taxon>Bacteria</taxon>
        <taxon>Candidatus Falkowiibacteriota</taxon>
    </lineage>
</organism>
<sequence>MPTEKIPPKREFDDERRGVIPSAEGLKARRERRKQERQARQAKRESQELGDVGVADTPGNISPEETIGSAENISASWQEVKGLLDKEPEELIAADKEL</sequence>
<name>A0A2H0V195_9BACT</name>
<gene>
    <name evidence="2" type="ORF">COU01_02825</name>
</gene>